<dbReference type="GO" id="GO:0030422">
    <property type="term" value="P:siRNA processing"/>
    <property type="evidence" value="ECO:0000318"/>
    <property type="project" value="GO_Central"/>
</dbReference>
<dbReference type="InterPro" id="IPR035979">
    <property type="entry name" value="RBD_domain_sf"/>
</dbReference>
<dbReference type="HOGENOM" id="CLU_001366_2_0_1"/>
<dbReference type="eggNOG" id="KOG0988">
    <property type="taxonomic scope" value="Eukaryota"/>
</dbReference>
<dbReference type="VEuPathDB" id="FungiDB:AN2717"/>
<reference evidence="5" key="1">
    <citation type="journal article" date="2005" name="Nature">
        <title>Sequencing of Aspergillus nidulans and comparative analysis with A. fumigatus and A. oryzae.</title>
        <authorList>
            <person name="Galagan J.E."/>
            <person name="Calvo S.E."/>
            <person name="Cuomo C."/>
            <person name="Ma L.J."/>
            <person name="Wortman J.R."/>
            <person name="Batzoglou S."/>
            <person name="Lee S.I."/>
            <person name="Basturkmen M."/>
            <person name="Spevak C.C."/>
            <person name="Clutterbuck J."/>
            <person name="Kapitonov V."/>
            <person name="Jurka J."/>
            <person name="Scazzocchio C."/>
            <person name="Farman M."/>
            <person name="Butler J."/>
            <person name="Purcell S."/>
            <person name="Harris S."/>
            <person name="Braus G.H."/>
            <person name="Draht O."/>
            <person name="Busch S."/>
            <person name="D'Enfert C."/>
            <person name="Bouchier C."/>
            <person name="Goldman G.H."/>
            <person name="Bell-Pedersen D."/>
            <person name="Griffiths-Jones S."/>
            <person name="Doonan J.H."/>
            <person name="Yu J."/>
            <person name="Vienken K."/>
            <person name="Pain A."/>
            <person name="Freitag M."/>
            <person name="Selker E.U."/>
            <person name="Archer D.B."/>
            <person name="Penalva M.A."/>
            <person name="Oakley B.R."/>
            <person name="Momany M."/>
            <person name="Tanaka T."/>
            <person name="Kumagai T."/>
            <person name="Asai K."/>
            <person name="Machida M."/>
            <person name="Nierman W.C."/>
            <person name="Denning D.W."/>
            <person name="Caddick M."/>
            <person name="Hynes M."/>
            <person name="Paoletti M."/>
            <person name="Fischer R."/>
            <person name="Miller B."/>
            <person name="Dyer P."/>
            <person name="Sachs M.S."/>
            <person name="Osmani S.A."/>
            <person name="Birren B.W."/>
        </authorList>
    </citation>
    <scope>NUCLEOTIDE SEQUENCE [LARGE SCALE GENOMIC DNA]</scope>
    <source>
        <strain evidence="5">FGSC A4 / ATCC 38163 / CBS 112.46 / NRRL 194 / M139</strain>
    </source>
</reference>
<accession>Q5B9R3</accession>
<dbReference type="GO" id="GO:0003968">
    <property type="term" value="F:RNA-directed RNA polymerase activity"/>
    <property type="evidence" value="ECO:0000318"/>
    <property type="project" value="GO_Central"/>
</dbReference>
<evidence type="ECO:0000313" key="5">
    <source>
        <dbReference type="Proteomes" id="UP000000560"/>
    </source>
</evidence>
<keyword evidence="1 4" id="KW-0696">RNA-directed RNA polymerase</keyword>
<keyword evidence="1" id="KW-0548">Nucleotidyltransferase</keyword>
<protein>
    <recommendedName>
        <fullName evidence="1">RNA-dependent RNA polymerase</fullName>
        <ecNumber evidence="1">2.7.7.48</ecNumber>
    </recommendedName>
</protein>
<reference evidence="5" key="2">
    <citation type="journal article" date="2009" name="Fungal Genet. Biol.">
        <title>The 2008 update of the Aspergillus nidulans genome annotation: a community effort.</title>
        <authorList>
            <person name="Wortman J.R."/>
            <person name="Gilsenan J.M."/>
            <person name="Joardar V."/>
            <person name="Deegan J."/>
            <person name="Clutterbuck J."/>
            <person name="Andersen M.R."/>
            <person name="Archer D."/>
            <person name="Bencina M."/>
            <person name="Braus G."/>
            <person name="Coutinho P."/>
            <person name="von Dohren H."/>
            <person name="Doonan J."/>
            <person name="Driessen A.J."/>
            <person name="Durek P."/>
            <person name="Espeso E."/>
            <person name="Fekete E."/>
            <person name="Flipphi M."/>
            <person name="Estrada C.G."/>
            <person name="Geysens S."/>
            <person name="Goldman G."/>
            <person name="de Groot P.W."/>
            <person name="Hansen K."/>
            <person name="Harris S.D."/>
            <person name="Heinekamp T."/>
            <person name="Helmstaedt K."/>
            <person name="Henrissat B."/>
            <person name="Hofmann G."/>
            <person name="Homan T."/>
            <person name="Horio T."/>
            <person name="Horiuchi H."/>
            <person name="James S."/>
            <person name="Jones M."/>
            <person name="Karaffa L."/>
            <person name="Karanyi Z."/>
            <person name="Kato M."/>
            <person name="Keller N."/>
            <person name="Kelly D.E."/>
            <person name="Kiel J.A."/>
            <person name="Kim J.M."/>
            <person name="van der Klei I.J."/>
            <person name="Klis F.M."/>
            <person name="Kovalchuk A."/>
            <person name="Krasevec N."/>
            <person name="Kubicek C.P."/>
            <person name="Liu B."/>
            <person name="Maccabe A."/>
            <person name="Meyer V."/>
            <person name="Mirabito P."/>
            <person name="Miskei M."/>
            <person name="Mos M."/>
            <person name="Mullins J."/>
            <person name="Nelson D.R."/>
            <person name="Nielsen J."/>
            <person name="Oakley B.R."/>
            <person name="Osmani S.A."/>
            <person name="Pakula T."/>
            <person name="Paszewski A."/>
            <person name="Paulsen I."/>
            <person name="Pilsyk S."/>
            <person name="Pocsi I."/>
            <person name="Punt P.J."/>
            <person name="Ram A.F."/>
            <person name="Ren Q."/>
            <person name="Robellet X."/>
            <person name="Robson G."/>
            <person name="Seiboth B."/>
            <person name="van Solingen P."/>
            <person name="Specht T."/>
            <person name="Sun J."/>
            <person name="Taheri-Talesh N."/>
            <person name="Takeshita N."/>
            <person name="Ussery D."/>
            <person name="vanKuyk P.A."/>
            <person name="Visser H."/>
            <person name="van de Vondervoort P.J."/>
            <person name="de Vries R.P."/>
            <person name="Walton J."/>
            <person name="Xiang X."/>
            <person name="Xiong Y."/>
            <person name="Zeng A.P."/>
            <person name="Brandt B.W."/>
            <person name="Cornell M.J."/>
            <person name="van den Hondel C.A."/>
            <person name="Visser J."/>
            <person name="Oliver S.G."/>
            <person name="Turner G."/>
        </authorList>
    </citation>
    <scope>GENOME REANNOTATION</scope>
    <source>
        <strain evidence="5">FGSC A4 / ATCC 38163 / CBS 112.46 / NRRL 194 / M139</strain>
    </source>
</reference>
<dbReference type="GO" id="GO:0003723">
    <property type="term" value="F:RNA binding"/>
    <property type="evidence" value="ECO:0007669"/>
    <property type="project" value="UniProtKB-KW"/>
</dbReference>
<organism evidence="4 5">
    <name type="scientific">Emericella nidulans (strain FGSC A4 / ATCC 38163 / CBS 112.46 / NRRL 194 / M139)</name>
    <name type="common">Aspergillus nidulans</name>
    <dbReference type="NCBI Taxonomy" id="227321"/>
    <lineage>
        <taxon>Eukaryota</taxon>
        <taxon>Fungi</taxon>
        <taxon>Dikarya</taxon>
        <taxon>Ascomycota</taxon>
        <taxon>Pezizomycotina</taxon>
        <taxon>Eurotiomycetes</taxon>
        <taxon>Eurotiomycetidae</taxon>
        <taxon>Eurotiales</taxon>
        <taxon>Aspergillaceae</taxon>
        <taxon>Aspergillus</taxon>
        <taxon>Aspergillus subgen. Nidulantes</taxon>
    </lineage>
</organism>
<dbReference type="Proteomes" id="UP000000560">
    <property type="component" value="Chromosome VI"/>
</dbReference>
<gene>
    <name evidence="4" type="ORF">ANIA_02717</name>
</gene>
<evidence type="ECO:0000259" key="2">
    <source>
        <dbReference type="Pfam" id="PF05183"/>
    </source>
</evidence>
<sequence length="1203" mass="136880">MEVFVHNLPGNFTKDSLKHQLEPFMRSLAITDYDCEKPRKKRFGHILFLNQSDGKRFLAHHGEERRAGRRRPLSKLNLLGSQVLCKPSHRKPDEFDLRALENEVQERTNPSRIIEEEGGSVSFILSTASCGYTVFVDNEFSYVPEVELQQYDSIIFRKRNITVHLGNTPRIKIPLNTIYELVWSKHGSLLLTLVTVPLFFQCDGHSRIRLTSPGGPQAAVVGQCLVYQFQVVSSSSNLRARMGKVAEYDLSVINYEFKTVHNFDSWQSQLTLLRDRLGEYTRAGTLPFGILFQLQALVYNGYLPPNIVLRLTRKLASITKTRKVQGRRPISVNSMKRLFNLIDWPSPFGDPEEFSIKRLLEVITGNDKDLGEGASEAEALFQPAPHLAHIHRVVVTPSRITLHGPETEPLNRILRRFPNHHEYFIRVQFCDENGEDIYFNPRINNSLIFARFKNVFANGFQIAGRTYTFLGFSHSSLRSRSAWFSAPFIDDDGSLQSYFTIIKAIGRFSEITSPARCAARIGQAFSETPFAVNLKENGIRVLRIPDVQVGGRVFSDGVGTISAKAVDIIHGVLPPRNGAPTCFQIRLGGAKGMLSLDPRLRGSKICIRPSMTKFQTDDQVNVEICGSGSKPIPLFLNRQVIKILEDMGVDREWFMTLQELRIEQLRKATATTKNTATFVKGQSVADCVKLYRLFLLFHNLKLDYKKIPFLRAVVEAMVLRELRLLKHKARIPVHKGITLYGVMDETGFLNENEVFVTYQAMDRLAAPPQNCRLLVTRSPALHNGDIQYPYNVVPPKGHPLQQQRNCIVFSQKGTRDLPSQLSGGDLDGDLYNIIWDPAAAPKRVFTPANYPRNPPLDIKRVVEREDMANFFVEFMQSDRLGVIATKHMILADQMELGTSHSDCKKLAQLHSTAVDFSKTGIPVRLKEMPFVNRSRPDFLAPGPLAKIHDRQNIQLEARYVHPYPDDDIDFSPVHKYYRSEKILGKLYRAINEHEIWTKDIHTTVNSNPTAVWKRIIDSLTGRCIALGAPVNWKAHVETARQLRSLYYILPTYEDSMSNAMANFSKHPIYPLTELEVFIGQVLNNSGAQTNRQRERSIKLNDEFERIASFILSQMRPSGLITGYVVSACALLMEVEELEKSRRLYGENRRPLLDAFTSSRKEKNDYEPKGLDRATQKTTFEYGERWTAADVEAMLRQLELNTIV</sequence>
<dbReference type="Pfam" id="PF25358">
    <property type="entry name" value="PH_fung_RdRP"/>
    <property type="match status" value="1"/>
</dbReference>
<dbReference type="EC" id="2.7.7.48" evidence="1"/>
<dbReference type="OrthoDB" id="6513042at2759"/>
<dbReference type="EMBL" id="BN001306">
    <property type="protein sequence ID" value="CBF84157.1"/>
    <property type="molecule type" value="Genomic_DNA"/>
</dbReference>
<proteinExistence type="inferred from homology"/>
<dbReference type="InterPro" id="IPR057596">
    <property type="entry name" value="RDRP_core"/>
</dbReference>
<dbReference type="InParanoid" id="Q5B9R3"/>
<accession>C8VK11</accession>
<keyword evidence="1" id="KW-0694">RNA-binding</keyword>
<dbReference type="OMA" id="GIMDETN"/>
<feature type="domain" description="RdRP-like PH" evidence="3">
    <location>
        <begin position="122"/>
        <end position="236"/>
    </location>
</feature>
<dbReference type="InterPro" id="IPR057503">
    <property type="entry name" value="PH_RdRP"/>
</dbReference>
<comment type="catalytic activity">
    <reaction evidence="1">
        <text>RNA(n) + a ribonucleoside 5'-triphosphate = RNA(n+1) + diphosphate</text>
        <dbReference type="Rhea" id="RHEA:21248"/>
        <dbReference type="Rhea" id="RHEA-COMP:14527"/>
        <dbReference type="Rhea" id="RHEA-COMP:17342"/>
        <dbReference type="ChEBI" id="CHEBI:33019"/>
        <dbReference type="ChEBI" id="CHEBI:61557"/>
        <dbReference type="ChEBI" id="CHEBI:140395"/>
        <dbReference type="EC" id="2.7.7.48"/>
    </reaction>
</comment>
<evidence type="ECO:0000313" key="4">
    <source>
        <dbReference type="EMBL" id="CBF84157.1"/>
    </source>
</evidence>
<dbReference type="AlphaFoldDB" id="Q5B9R3"/>
<dbReference type="Pfam" id="PF05183">
    <property type="entry name" value="RdRP"/>
    <property type="match status" value="1"/>
</dbReference>
<evidence type="ECO:0000256" key="1">
    <source>
        <dbReference type="RuleBase" id="RU363098"/>
    </source>
</evidence>
<keyword evidence="1" id="KW-0808">Transferase</keyword>
<dbReference type="STRING" id="227321.Q5B9R3"/>
<comment type="similarity">
    <text evidence="1">Belongs to the RdRP family.</text>
</comment>
<dbReference type="PANTHER" id="PTHR23079:SF17">
    <property type="entry name" value="RNA-DEPENDENT RNA POLYMERASE"/>
    <property type="match status" value="1"/>
</dbReference>
<dbReference type="PANTHER" id="PTHR23079">
    <property type="entry name" value="RNA-DEPENDENT RNA POLYMERASE"/>
    <property type="match status" value="1"/>
</dbReference>
<dbReference type="RefSeq" id="XP_660321.1">
    <property type="nucleotide sequence ID" value="XM_655229.1"/>
</dbReference>
<evidence type="ECO:0000259" key="3">
    <source>
        <dbReference type="Pfam" id="PF25358"/>
    </source>
</evidence>
<feature type="domain" description="RDRP core" evidence="2">
    <location>
        <begin position="395"/>
        <end position="990"/>
    </location>
</feature>
<name>Q5B9R3_EMENI</name>
<dbReference type="KEGG" id="ani:ANIA_02717"/>
<dbReference type="SUPFAM" id="SSF54928">
    <property type="entry name" value="RNA-binding domain, RBD"/>
    <property type="match status" value="1"/>
</dbReference>
<dbReference type="GO" id="GO:0031380">
    <property type="term" value="C:nuclear RNA-directed RNA polymerase complex"/>
    <property type="evidence" value="ECO:0000318"/>
    <property type="project" value="GO_Central"/>
</dbReference>
<keyword evidence="5" id="KW-1185">Reference proteome</keyword>
<dbReference type="GeneID" id="2874470"/>
<dbReference type="InterPro" id="IPR007855">
    <property type="entry name" value="RDRP"/>
</dbReference>